<gene>
    <name evidence="1" type="ORF">HBO33_24675</name>
</gene>
<dbReference type="Proteomes" id="UP000542111">
    <property type="component" value="Unassembled WGS sequence"/>
</dbReference>
<dbReference type="EMBL" id="JAAQYP010000054">
    <property type="protein sequence ID" value="NNA98361.1"/>
    <property type="molecule type" value="Genomic_DNA"/>
</dbReference>
<dbReference type="AlphaFoldDB" id="A0A7Y1MU01"/>
<dbReference type="GeneID" id="55543057"/>
<accession>A0A7Y1MU01</accession>
<dbReference type="OrthoDB" id="7000315at2"/>
<proteinExistence type="predicted"/>
<protein>
    <submittedName>
        <fullName evidence="1">Uncharacterized protein</fullName>
    </submittedName>
</protein>
<dbReference type="RefSeq" id="WP_130898263.1">
    <property type="nucleotide sequence ID" value="NZ_CBCRYT010000090.1"/>
</dbReference>
<name>A0A7Y1MU01_9PSED</name>
<evidence type="ECO:0000313" key="1">
    <source>
        <dbReference type="EMBL" id="NNA98361.1"/>
    </source>
</evidence>
<sequence>MKQRSKVFCVAACCVLVLTPWGKIPEMISSDVSGYYISDGGLSTGYKVLKVDSSGYGKMYSYDAMRHGILNTYPFKYSSTFLSVTLDFRDGSQTVLSEGWLGLEGRLHCSRGSCGGLGTVSRVGESETDLPEEFQHALSKHNY</sequence>
<reference evidence="1 2" key="1">
    <citation type="journal article" date="2020" name="Front. Microbiol.">
        <title>Genetic Organization of the aprX-lipA2 Operon Affects the Proteolytic Potential of Pseudomonas Species in Milk.</title>
        <authorList>
            <person name="Maier C."/>
            <person name="Huptas C."/>
            <person name="von Neubeck M."/>
            <person name="Scherer S."/>
            <person name="Wenning M."/>
            <person name="Lucking G."/>
        </authorList>
    </citation>
    <scope>NUCLEOTIDE SEQUENCE [LARGE SCALE GENOMIC DNA]</scope>
    <source>
        <strain evidence="1 2">G4779</strain>
    </source>
</reference>
<organism evidence="1 2">
    <name type="scientific">Pseudomonas gessardii</name>
    <dbReference type="NCBI Taxonomy" id="78544"/>
    <lineage>
        <taxon>Bacteria</taxon>
        <taxon>Pseudomonadati</taxon>
        <taxon>Pseudomonadota</taxon>
        <taxon>Gammaproteobacteria</taxon>
        <taxon>Pseudomonadales</taxon>
        <taxon>Pseudomonadaceae</taxon>
        <taxon>Pseudomonas</taxon>
    </lineage>
</organism>
<evidence type="ECO:0000313" key="2">
    <source>
        <dbReference type="Proteomes" id="UP000542111"/>
    </source>
</evidence>
<comment type="caution">
    <text evidence="1">The sequence shown here is derived from an EMBL/GenBank/DDBJ whole genome shotgun (WGS) entry which is preliminary data.</text>
</comment>